<evidence type="ECO:0000256" key="5">
    <source>
        <dbReference type="ARBA" id="ARBA00022989"/>
    </source>
</evidence>
<evidence type="ECO:0000256" key="1">
    <source>
        <dbReference type="ARBA" id="ARBA00004651"/>
    </source>
</evidence>
<evidence type="ECO:0000256" key="4">
    <source>
        <dbReference type="ARBA" id="ARBA00022692"/>
    </source>
</evidence>
<comment type="subcellular location">
    <subcellularLocation>
        <location evidence="1">Cell membrane</location>
        <topology evidence="1">Multi-pass membrane protein</topology>
    </subcellularLocation>
</comment>
<dbReference type="PANTHER" id="PTHR34582:SF7">
    <property type="entry name" value="UPF0702 TRANSMEMBRANE PROTEIN YDFS"/>
    <property type="match status" value="1"/>
</dbReference>
<evidence type="ECO:0000259" key="9">
    <source>
        <dbReference type="Pfam" id="PF20730"/>
    </source>
</evidence>
<evidence type="ECO:0000313" key="11">
    <source>
        <dbReference type="Proteomes" id="UP000031366"/>
    </source>
</evidence>
<comment type="caution">
    <text evidence="10">The sequence shown here is derived from an EMBL/GenBank/DDBJ whole genome shotgun (WGS) entry which is preliminary data.</text>
</comment>
<feature type="domain" description="YetF C-terminal" evidence="8">
    <location>
        <begin position="86"/>
        <end position="219"/>
    </location>
</feature>
<dbReference type="EMBL" id="AYSO01000020">
    <property type="protein sequence ID" value="KIE45019.1"/>
    <property type="molecule type" value="Genomic_DNA"/>
</dbReference>
<feature type="transmembrane region" description="Helical" evidence="7">
    <location>
        <begin position="37"/>
        <end position="55"/>
    </location>
</feature>
<dbReference type="InterPro" id="IPR048454">
    <property type="entry name" value="YetF_N"/>
</dbReference>
<gene>
    <name evidence="10" type="ORF">U732_476</name>
</gene>
<evidence type="ECO:0000256" key="3">
    <source>
        <dbReference type="ARBA" id="ARBA00022475"/>
    </source>
</evidence>
<keyword evidence="11" id="KW-1185">Reference proteome</keyword>
<dbReference type="Proteomes" id="UP000031366">
    <property type="component" value="Unassembled WGS sequence"/>
</dbReference>
<dbReference type="InterPro" id="IPR023090">
    <property type="entry name" value="UPF0702_alpha/beta_dom_sf"/>
</dbReference>
<keyword evidence="3" id="KW-1003">Cell membrane</keyword>
<dbReference type="STRING" id="29341.RSJ17_05180"/>
<feature type="transmembrane region" description="Helical" evidence="7">
    <location>
        <begin position="6"/>
        <end position="25"/>
    </location>
</feature>
<evidence type="ECO:0000256" key="7">
    <source>
        <dbReference type="SAM" id="Phobius"/>
    </source>
</evidence>
<organism evidence="10 11">
    <name type="scientific">Clostridium argentinense CDC 2741</name>
    <dbReference type="NCBI Taxonomy" id="1418104"/>
    <lineage>
        <taxon>Bacteria</taxon>
        <taxon>Bacillati</taxon>
        <taxon>Bacillota</taxon>
        <taxon>Clostridia</taxon>
        <taxon>Eubacteriales</taxon>
        <taxon>Clostridiaceae</taxon>
        <taxon>Clostridium</taxon>
    </lineage>
</organism>
<keyword evidence="4 7" id="KW-0812">Transmembrane</keyword>
<evidence type="ECO:0000313" key="10">
    <source>
        <dbReference type="EMBL" id="KIE45019.1"/>
    </source>
</evidence>
<dbReference type="OrthoDB" id="9778331at2"/>
<dbReference type="InterPro" id="IPR007353">
    <property type="entry name" value="DUF421"/>
</dbReference>
<protein>
    <recommendedName>
        <fullName evidence="12">DUF421 domain-containing protein</fullName>
    </recommendedName>
</protein>
<sequence length="231" mass="26150">MGVSFMEVLILLLKTTLSFLSLLILARMLGKKQMSQLSFFNYVTGITIGSIVANIITVDNEPFIDEIIGLAWWCILAEATAYITVKSHKLGRIIDGEPSIVIKDGKIIRKVMVDLRMNVEDLTMMLREQSIFSVSEVDYAILEPNGKLSVLKKDEYLEVNKGDMKIKPFPKKYLPTQVVSDGTIVEHNLKEVNITKKWLEKQLKNSGVKSVDEVYYAEIQDDGTLFVNKKD</sequence>
<dbReference type="PANTHER" id="PTHR34582">
    <property type="entry name" value="UPF0702 TRANSMEMBRANE PROTEIN YCAP"/>
    <property type="match status" value="1"/>
</dbReference>
<keyword evidence="5 7" id="KW-1133">Transmembrane helix</keyword>
<reference evidence="10 11" key="1">
    <citation type="journal article" date="2015" name="Infect. Genet. Evol.">
        <title>Genomic sequences of six botulinum neurotoxin-producing strains representing three clostridial species illustrate the mobility and diversity of botulinum neurotoxin genes.</title>
        <authorList>
            <person name="Smith T.J."/>
            <person name="Hill K.K."/>
            <person name="Xie G."/>
            <person name="Foley B.T."/>
            <person name="Williamson C.H."/>
            <person name="Foster J.T."/>
            <person name="Johnson S.L."/>
            <person name="Chertkov O."/>
            <person name="Teshima H."/>
            <person name="Gibbons H.S."/>
            <person name="Johnsky L.A."/>
            <person name="Karavis M.A."/>
            <person name="Smith L.A."/>
        </authorList>
    </citation>
    <scope>NUCLEOTIDE SEQUENCE [LARGE SCALE GENOMIC DNA]</scope>
    <source>
        <strain evidence="10 11">CDC 2741</strain>
    </source>
</reference>
<dbReference type="Gene3D" id="3.30.240.20">
    <property type="entry name" value="bsu07140 like domains"/>
    <property type="match status" value="2"/>
</dbReference>
<comment type="similarity">
    <text evidence="2">Belongs to the UPF0702 family.</text>
</comment>
<dbReference type="AlphaFoldDB" id="A0A0C1TWE6"/>
<evidence type="ECO:0008006" key="12">
    <source>
        <dbReference type="Google" id="ProtNLM"/>
    </source>
</evidence>
<feature type="transmembrane region" description="Helical" evidence="7">
    <location>
        <begin position="67"/>
        <end position="85"/>
    </location>
</feature>
<evidence type="ECO:0000259" key="8">
    <source>
        <dbReference type="Pfam" id="PF04239"/>
    </source>
</evidence>
<name>A0A0C1TWE6_9CLOT</name>
<keyword evidence="6 7" id="KW-0472">Membrane</keyword>
<proteinExistence type="inferred from homology"/>
<dbReference type="Pfam" id="PF20730">
    <property type="entry name" value="YetF_N"/>
    <property type="match status" value="1"/>
</dbReference>
<feature type="domain" description="YetF-like N-terminal transmembrane" evidence="9">
    <location>
        <begin position="11"/>
        <end position="83"/>
    </location>
</feature>
<dbReference type="RefSeq" id="WP_052268281.1">
    <property type="nucleotide sequence ID" value="NZ_AYSO01000020.1"/>
</dbReference>
<dbReference type="Pfam" id="PF04239">
    <property type="entry name" value="DUF421"/>
    <property type="match status" value="1"/>
</dbReference>
<evidence type="ECO:0000256" key="2">
    <source>
        <dbReference type="ARBA" id="ARBA00006448"/>
    </source>
</evidence>
<evidence type="ECO:0000256" key="6">
    <source>
        <dbReference type="ARBA" id="ARBA00023136"/>
    </source>
</evidence>
<dbReference type="GO" id="GO:0005886">
    <property type="term" value="C:plasma membrane"/>
    <property type="evidence" value="ECO:0007669"/>
    <property type="project" value="UniProtKB-SubCell"/>
</dbReference>
<accession>A0A0C1TWE6</accession>